<evidence type="ECO:0000256" key="1">
    <source>
        <dbReference type="ARBA" id="ARBA00022468"/>
    </source>
</evidence>
<reference evidence="5" key="2">
    <citation type="submission" date="2015-01" db="EMBL/GenBank/DDBJ databases">
        <title>Evolutionary Origins and Diversification of the Mycorrhizal Mutualists.</title>
        <authorList>
            <consortium name="DOE Joint Genome Institute"/>
            <consortium name="Mycorrhizal Genomics Consortium"/>
            <person name="Kohler A."/>
            <person name="Kuo A."/>
            <person name="Nagy L.G."/>
            <person name="Floudas D."/>
            <person name="Copeland A."/>
            <person name="Barry K.W."/>
            <person name="Cichocki N."/>
            <person name="Veneault-Fourrey C."/>
            <person name="LaButti K."/>
            <person name="Lindquist E.A."/>
            <person name="Lipzen A."/>
            <person name="Lundell T."/>
            <person name="Morin E."/>
            <person name="Murat C."/>
            <person name="Riley R."/>
            <person name="Ohm R."/>
            <person name="Sun H."/>
            <person name="Tunlid A."/>
            <person name="Henrissat B."/>
            <person name="Grigoriev I.V."/>
            <person name="Hibbett D.S."/>
            <person name="Martin F."/>
        </authorList>
    </citation>
    <scope>NUCLEOTIDE SEQUENCE [LARGE SCALE GENOMIC DNA]</scope>
    <source>
        <strain evidence="5">441</strain>
    </source>
</reference>
<organism evidence="4 5">
    <name type="scientific">Pisolithus microcarpus 441</name>
    <dbReference type="NCBI Taxonomy" id="765257"/>
    <lineage>
        <taxon>Eukaryota</taxon>
        <taxon>Fungi</taxon>
        <taxon>Dikarya</taxon>
        <taxon>Basidiomycota</taxon>
        <taxon>Agaricomycotina</taxon>
        <taxon>Agaricomycetes</taxon>
        <taxon>Agaricomycetidae</taxon>
        <taxon>Boletales</taxon>
        <taxon>Sclerodermatineae</taxon>
        <taxon>Pisolithaceae</taxon>
        <taxon>Pisolithus</taxon>
    </lineage>
</organism>
<evidence type="ECO:0000256" key="2">
    <source>
        <dbReference type="ARBA" id="ARBA00022614"/>
    </source>
</evidence>
<sequence length="443" mass="50309">MRDRVRFFTKKSGHKYDKDPATVCSTAVNSGILSISPRLASRMSVEAIIRTIRRRGIVHRLYLGNSCLGDSGCVRLFDFLNSSAGRPCRESLTELFLTQNDIGPHGLLAVAGFMKDNTVLRELCLSGNPLTRDVDVIKEFVTSLNSSRLCTLQLLHSSSLSDPFVQAFLPGLTTPYLRQLDMSAINMTRAVVPIIVDYVRSPRCHLERLQCNANSLSLPGARSIVDAIEKFNYTLGKVNVDDQHMDDDGGNAEERAIAWQEGWRILSRATRRNFESKIVVKTQAIALLRYCRALYLHPAQRESPNPLQPAFVSSRKSLGYRESCLFFKLPLEIQLEILTFLAPTLSYQQLVRVVRYAADITSLPRVSHGPMINLGGSKTIVARDWVSAVERQPFEGSWRPPEWWECRCLSFNCSALRRWKRERRDIWLTEVGCDTWESGYQYR</sequence>
<evidence type="ECO:0000256" key="3">
    <source>
        <dbReference type="ARBA" id="ARBA00022737"/>
    </source>
</evidence>
<keyword evidence="3" id="KW-0677">Repeat</keyword>
<reference evidence="4 5" key="1">
    <citation type="submission" date="2014-04" db="EMBL/GenBank/DDBJ databases">
        <authorList>
            <consortium name="DOE Joint Genome Institute"/>
            <person name="Kuo A."/>
            <person name="Kohler A."/>
            <person name="Costa M.D."/>
            <person name="Nagy L.G."/>
            <person name="Floudas D."/>
            <person name="Copeland A."/>
            <person name="Barry K.W."/>
            <person name="Cichocki N."/>
            <person name="Veneault-Fourrey C."/>
            <person name="LaButti K."/>
            <person name="Lindquist E.A."/>
            <person name="Lipzen A."/>
            <person name="Lundell T."/>
            <person name="Morin E."/>
            <person name="Murat C."/>
            <person name="Sun H."/>
            <person name="Tunlid A."/>
            <person name="Henrissat B."/>
            <person name="Grigoriev I.V."/>
            <person name="Hibbett D.S."/>
            <person name="Martin F."/>
            <person name="Nordberg H.P."/>
            <person name="Cantor M.N."/>
            <person name="Hua S.X."/>
        </authorList>
    </citation>
    <scope>NUCLEOTIDE SEQUENCE [LARGE SCALE GENOMIC DNA]</scope>
    <source>
        <strain evidence="4 5">441</strain>
    </source>
</reference>
<dbReference type="Gene3D" id="3.80.10.10">
    <property type="entry name" value="Ribonuclease Inhibitor"/>
    <property type="match status" value="1"/>
</dbReference>
<gene>
    <name evidence="4" type="ORF">PISMIDRAFT_681476</name>
</gene>
<dbReference type="HOGENOM" id="CLU_028411_0_0_1"/>
<dbReference type="GO" id="GO:0005829">
    <property type="term" value="C:cytosol"/>
    <property type="evidence" value="ECO:0007669"/>
    <property type="project" value="TreeGrafter"/>
</dbReference>
<dbReference type="GO" id="GO:0048471">
    <property type="term" value="C:perinuclear region of cytoplasm"/>
    <property type="evidence" value="ECO:0007669"/>
    <property type="project" value="TreeGrafter"/>
</dbReference>
<dbReference type="SUPFAM" id="SSF52047">
    <property type="entry name" value="RNI-like"/>
    <property type="match status" value="1"/>
</dbReference>
<dbReference type="Proteomes" id="UP000054018">
    <property type="component" value="Unassembled WGS sequence"/>
</dbReference>
<keyword evidence="1" id="KW-0343">GTPase activation</keyword>
<evidence type="ECO:0008006" key="6">
    <source>
        <dbReference type="Google" id="ProtNLM"/>
    </source>
</evidence>
<name>A0A0C9Z4Z5_9AGAM</name>
<dbReference type="GO" id="GO:0031267">
    <property type="term" value="F:small GTPase binding"/>
    <property type="evidence" value="ECO:0007669"/>
    <property type="project" value="TreeGrafter"/>
</dbReference>
<dbReference type="GO" id="GO:0006913">
    <property type="term" value="P:nucleocytoplasmic transport"/>
    <property type="evidence" value="ECO:0007669"/>
    <property type="project" value="TreeGrafter"/>
</dbReference>
<dbReference type="PANTHER" id="PTHR24113">
    <property type="entry name" value="RAN GTPASE-ACTIVATING PROTEIN 1"/>
    <property type="match status" value="1"/>
</dbReference>
<protein>
    <recommendedName>
        <fullName evidence="6">F-box domain-containing protein</fullName>
    </recommendedName>
</protein>
<dbReference type="OrthoDB" id="120976at2759"/>
<dbReference type="STRING" id="765257.A0A0C9Z4Z5"/>
<dbReference type="AlphaFoldDB" id="A0A0C9Z4Z5"/>
<evidence type="ECO:0000313" key="4">
    <source>
        <dbReference type="EMBL" id="KIK21259.1"/>
    </source>
</evidence>
<evidence type="ECO:0000313" key="5">
    <source>
        <dbReference type="Proteomes" id="UP000054018"/>
    </source>
</evidence>
<dbReference type="InterPro" id="IPR032675">
    <property type="entry name" value="LRR_dom_sf"/>
</dbReference>
<keyword evidence="5" id="KW-1185">Reference proteome</keyword>
<proteinExistence type="predicted"/>
<dbReference type="InterPro" id="IPR027038">
    <property type="entry name" value="RanGap"/>
</dbReference>
<dbReference type="GO" id="GO:0005096">
    <property type="term" value="F:GTPase activator activity"/>
    <property type="evidence" value="ECO:0007669"/>
    <property type="project" value="UniProtKB-KW"/>
</dbReference>
<dbReference type="PANTHER" id="PTHR24113:SF12">
    <property type="entry name" value="RAN GTPASE-ACTIVATING PROTEIN 1"/>
    <property type="match status" value="1"/>
</dbReference>
<accession>A0A0C9Z4Z5</accession>
<dbReference type="EMBL" id="KN833753">
    <property type="protein sequence ID" value="KIK21259.1"/>
    <property type="molecule type" value="Genomic_DNA"/>
</dbReference>
<keyword evidence="2" id="KW-0433">Leucine-rich repeat</keyword>
<dbReference type="GO" id="GO:0005634">
    <property type="term" value="C:nucleus"/>
    <property type="evidence" value="ECO:0007669"/>
    <property type="project" value="TreeGrafter"/>
</dbReference>